<evidence type="ECO:0000256" key="8">
    <source>
        <dbReference type="ARBA" id="ARBA00049985"/>
    </source>
</evidence>
<dbReference type="FunFam" id="3.40.50.300:FF:000589">
    <property type="entry name" value="ABC transporter, ATP-binding subunit"/>
    <property type="match status" value="1"/>
</dbReference>
<feature type="domain" description="ABC transporter" evidence="9">
    <location>
        <begin position="16"/>
        <end position="248"/>
    </location>
</feature>
<dbReference type="GO" id="GO:0005886">
    <property type="term" value="C:plasma membrane"/>
    <property type="evidence" value="ECO:0007669"/>
    <property type="project" value="UniProtKB-SubCell"/>
</dbReference>
<protein>
    <submittedName>
        <fullName evidence="10">ABC-2 type transport system ATP-binding protein</fullName>
    </submittedName>
</protein>
<dbReference type="AlphaFoldDB" id="A0A2V3WEM6"/>
<evidence type="ECO:0000256" key="6">
    <source>
        <dbReference type="ARBA" id="ARBA00022967"/>
    </source>
</evidence>
<evidence type="ECO:0000256" key="3">
    <source>
        <dbReference type="ARBA" id="ARBA00022475"/>
    </source>
</evidence>
<name>A0A2V3WEM6_9BACI</name>
<accession>A0A2V3WEM6</accession>
<dbReference type="SUPFAM" id="SSF52540">
    <property type="entry name" value="P-loop containing nucleoside triphosphate hydrolases"/>
    <property type="match status" value="1"/>
</dbReference>
<dbReference type="InterPro" id="IPR003593">
    <property type="entry name" value="AAA+_ATPase"/>
</dbReference>
<dbReference type="GO" id="GO:0043215">
    <property type="term" value="P:daunorubicin transport"/>
    <property type="evidence" value="ECO:0007669"/>
    <property type="project" value="InterPro"/>
</dbReference>
<dbReference type="PROSITE" id="PS50893">
    <property type="entry name" value="ABC_TRANSPORTER_2"/>
    <property type="match status" value="1"/>
</dbReference>
<reference evidence="10 11" key="1">
    <citation type="submission" date="2018-05" db="EMBL/GenBank/DDBJ databases">
        <title>Genomic Encyclopedia of Type Strains, Phase IV (KMG-IV): sequencing the most valuable type-strain genomes for metagenomic binning, comparative biology and taxonomic classification.</title>
        <authorList>
            <person name="Goeker M."/>
        </authorList>
    </citation>
    <scope>NUCLEOTIDE SEQUENCE [LARGE SCALE GENOMIC DNA]</scope>
    <source>
        <strain evidence="10 11">DSM 28556</strain>
    </source>
</reference>
<evidence type="ECO:0000256" key="2">
    <source>
        <dbReference type="ARBA" id="ARBA00022448"/>
    </source>
</evidence>
<gene>
    <name evidence="10" type="ORF">DFR56_101589</name>
</gene>
<dbReference type="InterPro" id="IPR027417">
    <property type="entry name" value="P-loop_NTPase"/>
</dbReference>
<dbReference type="NCBIfam" id="TIGR01188">
    <property type="entry name" value="drrA"/>
    <property type="match status" value="1"/>
</dbReference>
<keyword evidence="5 10" id="KW-0067">ATP-binding</keyword>
<keyword evidence="11" id="KW-1185">Reference proteome</keyword>
<dbReference type="SMART" id="SM00382">
    <property type="entry name" value="AAA"/>
    <property type="match status" value="1"/>
</dbReference>
<dbReference type="GO" id="GO:0016887">
    <property type="term" value="F:ATP hydrolysis activity"/>
    <property type="evidence" value="ECO:0007669"/>
    <property type="project" value="InterPro"/>
</dbReference>
<evidence type="ECO:0000313" key="11">
    <source>
        <dbReference type="Proteomes" id="UP000247978"/>
    </source>
</evidence>
<evidence type="ECO:0000256" key="4">
    <source>
        <dbReference type="ARBA" id="ARBA00022741"/>
    </source>
</evidence>
<dbReference type="GO" id="GO:1900753">
    <property type="term" value="P:doxorubicin transport"/>
    <property type="evidence" value="ECO:0007669"/>
    <property type="project" value="InterPro"/>
</dbReference>
<dbReference type="RefSeq" id="WP_110393911.1">
    <property type="nucleotide sequence ID" value="NZ_JBHUHB010000001.1"/>
</dbReference>
<dbReference type="InterPro" id="IPR017871">
    <property type="entry name" value="ABC_transporter-like_CS"/>
</dbReference>
<dbReference type="Pfam" id="PF13732">
    <property type="entry name" value="DrrA1-3_C"/>
    <property type="match status" value="1"/>
</dbReference>
<dbReference type="PANTHER" id="PTHR43582:SF5">
    <property type="entry name" value="ABC TRANSPORTER"/>
    <property type="match status" value="1"/>
</dbReference>
<comment type="subcellular location">
    <subcellularLocation>
        <location evidence="1">Cell membrane</location>
        <topology evidence="1">Peripheral membrane protein</topology>
        <orientation evidence="1">Cytoplasmic side</orientation>
    </subcellularLocation>
</comment>
<dbReference type="PROSITE" id="PS00211">
    <property type="entry name" value="ABC_TRANSPORTER_1"/>
    <property type="match status" value="1"/>
</dbReference>
<evidence type="ECO:0000256" key="7">
    <source>
        <dbReference type="ARBA" id="ARBA00023136"/>
    </source>
</evidence>
<keyword evidence="6" id="KW-1278">Translocase</keyword>
<evidence type="ECO:0000256" key="1">
    <source>
        <dbReference type="ARBA" id="ARBA00004413"/>
    </source>
</evidence>
<comment type="similarity">
    <text evidence="8">Belongs to the ABC transporter superfamily. Drug exporter-1 (DrugE1) (TC 3.A.1.105) family.</text>
</comment>
<dbReference type="InterPro" id="IPR025302">
    <property type="entry name" value="DrrA1/2-like_C"/>
</dbReference>
<keyword evidence="4" id="KW-0547">Nucleotide-binding</keyword>
<proteinExistence type="inferred from homology"/>
<evidence type="ECO:0000313" key="10">
    <source>
        <dbReference type="EMBL" id="PXW90675.1"/>
    </source>
</evidence>
<dbReference type="OrthoDB" id="9804819at2"/>
<keyword evidence="3" id="KW-1003">Cell membrane</keyword>
<organism evidence="10 11">
    <name type="scientific">Pseudogracilibacillus auburnensis</name>
    <dbReference type="NCBI Taxonomy" id="1494959"/>
    <lineage>
        <taxon>Bacteria</taxon>
        <taxon>Bacillati</taxon>
        <taxon>Bacillota</taxon>
        <taxon>Bacilli</taxon>
        <taxon>Bacillales</taxon>
        <taxon>Bacillaceae</taxon>
        <taxon>Pseudogracilibacillus</taxon>
    </lineage>
</organism>
<dbReference type="Gene3D" id="3.40.50.300">
    <property type="entry name" value="P-loop containing nucleotide triphosphate hydrolases"/>
    <property type="match status" value="1"/>
</dbReference>
<dbReference type="Proteomes" id="UP000247978">
    <property type="component" value="Unassembled WGS sequence"/>
</dbReference>
<comment type="caution">
    <text evidence="10">The sequence shown here is derived from an EMBL/GenBank/DDBJ whole genome shotgun (WGS) entry which is preliminary data.</text>
</comment>
<dbReference type="Pfam" id="PF00005">
    <property type="entry name" value="ABC_tran"/>
    <property type="match status" value="1"/>
</dbReference>
<evidence type="ECO:0000256" key="5">
    <source>
        <dbReference type="ARBA" id="ARBA00022840"/>
    </source>
</evidence>
<dbReference type="EMBL" id="QJJQ01000001">
    <property type="protein sequence ID" value="PXW90675.1"/>
    <property type="molecule type" value="Genomic_DNA"/>
</dbReference>
<sequence>MNNVHQTKCAKEPVAIKVENLVKTYGNDVKALDGLTFSVKAGAIFGFLGPNGAGKSTAVHIMTTLVNPDHGKVTIAGMDIISNQAVIRQTIGCVAQKSGVDLLSTGRENLTLQGQLYGLRGSQLRTRVSDLLERFHLTKVAKRPANTYSGGMQRKLDIAMGLIHRPRILFLDEPTTGLDPESRTALWESIRELAKEEGLTVLITTHYLEEADQLADEVAIIDHGKIIIKGNPEKLKEELHGDILQLELSETNSFENIEHIISDLPEIQEIMIENDSVYIRTDSSAKIVAVVLGILEKAGVNIKSTTISRPTLDDVYMKYTGKTLSKSEGEVDS</sequence>
<keyword evidence="7" id="KW-0472">Membrane</keyword>
<dbReference type="GO" id="GO:0005524">
    <property type="term" value="F:ATP binding"/>
    <property type="evidence" value="ECO:0007669"/>
    <property type="project" value="UniProtKB-KW"/>
</dbReference>
<dbReference type="InterPro" id="IPR003439">
    <property type="entry name" value="ABC_transporter-like_ATP-bd"/>
</dbReference>
<keyword evidence="2" id="KW-0813">Transport</keyword>
<evidence type="ECO:0000259" key="9">
    <source>
        <dbReference type="PROSITE" id="PS50893"/>
    </source>
</evidence>
<dbReference type="PANTHER" id="PTHR43582">
    <property type="entry name" value="LINEARMYCIN RESISTANCE ATP-BINDING PROTEIN LNRL"/>
    <property type="match status" value="1"/>
</dbReference>
<dbReference type="InterPro" id="IPR005894">
    <property type="entry name" value="DrrA"/>
</dbReference>